<dbReference type="EMBL" id="UOFX01000046">
    <property type="protein sequence ID" value="VAX09271.1"/>
    <property type="molecule type" value="Genomic_DNA"/>
</dbReference>
<protein>
    <submittedName>
        <fullName evidence="2">Uncharacterized protein</fullName>
    </submittedName>
</protein>
<keyword evidence="1" id="KW-0812">Transmembrane</keyword>
<feature type="transmembrane region" description="Helical" evidence="1">
    <location>
        <begin position="226"/>
        <end position="245"/>
    </location>
</feature>
<reference evidence="2" key="1">
    <citation type="submission" date="2018-06" db="EMBL/GenBank/DDBJ databases">
        <authorList>
            <person name="Zhirakovskaya E."/>
        </authorList>
    </citation>
    <scope>NUCLEOTIDE SEQUENCE</scope>
</reference>
<proteinExistence type="predicted"/>
<sequence length="433" mass="48247">MEVDASKLWALQKEGNFGFFSIVSEVAKVRALWLRDAKYEDPDDGTHGIITEPTQKFLREEFEGTTYVFKPSTDLPAIFLSGKLRAIKIKESFGGGHIILVPGKEFEIIGTQSVSPAWESENRDALQNLWAEAARKPLFNMKSDAELAKESREMEVKTDPNRRIENLIINDAKRVLSILDKAAVETAGSGSSKSSYPDFMLSAHIWQAMALMLPLNLAWYLTDTGLLGTLSFTCVSLAILGAFYYRWFRARRLFNINEDEVYDVYYLSKLGLVEGFGTGQSITTIFGVVNNLSTKKLQVRMMPGTYFKSTGEHQNMASTVEYSFVLNPLNGQHIEVKATCINASRPIPSATDSFEGLGVTSKKVRRFLQKAHGEDSMTIQAGVWACTDNFSGDQIKKHLISSDTQGNRFSAVSDGNIQRARSILDELNISTNL</sequence>
<organism evidence="2">
    <name type="scientific">hydrothermal vent metagenome</name>
    <dbReference type="NCBI Taxonomy" id="652676"/>
    <lineage>
        <taxon>unclassified sequences</taxon>
        <taxon>metagenomes</taxon>
        <taxon>ecological metagenomes</taxon>
    </lineage>
</organism>
<name>A0A3B1B535_9ZZZZ</name>
<feature type="transmembrane region" description="Helical" evidence="1">
    <location>
        <begin position="199"/>
        <end position="220"/>
    </location>
</feature>
<keyword evidence="1" id="KW-1133">Transmembrane helix</keyword>
<accession>A0A3B1B535</accession>
<keyword evidence="1" id="KW-0472">Membrane</keyword>
<evidence type="ECO:0000313" key="2">
    <source>
        <dbReference type="EMBL" id="VAX09271.1"/>
    </source>
</evidence>
<dbReference type="AlphaFoldDB" id="A0A3B1B535"/>
<evidence type="ECO:0000256" key="1">
    <source>
        <dbReference type="SAM" id="Phobius"/>
    </source>
</evidence>
<gene>
    <name evidence="2" type="ORF">MNBD_GAMMA26-360</name>
</gene>